<evidence type="ECO:0000256" key="2">
    <source>
        <dbReference type="ARBA" id="ARBA00023134"/>
    </source>
</evidence>
<evidence type="ECO:0000256" key="1">
    <source>
        <dbReference type="ARBA" id="ARBA00022741"/>
    </source>
</evidence>
<gene>
    <name evidence="5" type="ORF">V5799_016987</name>
</gene>
<dbReference type="EMBL" id="JARKHS020007441">
    <property type="protein sequence ID" value="KAK8781671.1"/>
    <property type="molecule type" value="Genomic_DNA"/>
</dbReference>
<proteinExistence type="inferred from homology"/>
<comment type="similarity">
    <text evidence="3">Belongs to the TRAFAC class dynamin-like GTPase superfamily. GB1/RHD3 GTPase family.</text>
</comment>
<dbReference type="InterPro" id="IPR030386">
    <property type="entry name" value="G_GB1_RHD3_dom"/>
</dbReference>
<protein>
    <recommendedName>
        <fullName evidence="4">GB1/RHD3-type G domain-containing protein</fullName>
    </recommendedName>
</protein>
<dbReference type="Pfam" id="PF02263">
    <property type="entry name" value="GBP"/>
    <property type="match status" value="1"/>
</dbReference>
<sequence>MENGAATGHQVQILKTDGCSFELDTHALARVLLNDRVKDKPVVVVAIVGAFRKGKSFLLSFLLRYLQNMGRADWLADPDVPLEGFEWRGGSQRHTEGIAVWSEAFLGTTSEGREVAVLLMDTQGAFDCRTTAQVHSVIFALSTLVSSVLVYNVSQNIQEDDLQHLQLFIDYGCVAQRIQQKASTEPFQSLLFLVRDWCFPYEANYGADGGKMVLNQRLEISDDQADELRQLREKIRSFFSKIGCFLMPHPGRKVTTEQLFDGRLSSIDEEFKQQFENLVLSLLAPENLLAKTINGREISCQELMAYFQVYVHIFKEGRVPEPESIFMATMSGNNL</sequence>
<organism evidence="5 6">
    <name type="scientific">Amblyomma americanum</name>
    <name type="common">Lone star tick</name>
    <dbReference type="NCBI Taxonomy" id="6943"/>
    <lineage>
        <taxon>Eukaryota</taxon>
        <taxon>Metazoa</taxon>
        <taxon>Ecdysozoa</taxon>
        <taxon>Arthropoda</taxon>
        <taxon>Chelicerata</taxon>
        <taxon>Arachnida</taxon>
        <taxon>Acari</taxon>
        <taxon>Parasitiformes</taxon>
        <taxon>Ixodida</taxon>
        <taxon>Ixodoidea</taxon>
        <taxon>Ixodidae</taxon>
        <taxon>Amblyomminae</taxon>
        <taxon>Amblyomma</taxon>
    </lineage>
</organism>
<dbReference type="Gene3D" id="3.40.50.300">
    <property type="entry name" value="P-loop containing nucleotide triphosphate hydrolases"/>
    <property type="match status" value="1"/>
</dbReference>
<dbReference type="GO" id="GO:0005525">
    <property type="term" value="F:GTP binding"/>
    <property type="evidence" value="ECO:0007669"/>
    <property type="project" value="UniProtKB-KW"/>
</dbReference>
<feature type="domain" description="GB1/RHD3-type G" evidence="4">
    <location>
        <begin position="39"/>
        <end position="287"/>
    </location>
</feature>
<evidence type="ECO:0000313" key="5">
    <source>
        <dbReference type="EMBL" id="KAK8781671.1"/>
    </source>
</evidence>
<dbReference type="InterPro" id="IPR027417">
    <property type="entry name" value="P-loop_NTPase"/>
</dbReference>
<dbReference type="AlphaFoldDB" id="A0AAQ4F441"/>
<dbReference type="CDD" id="cd01851">
    <property type="entry name" value="GBP"/>
    <property type="match status" value="1"/>
</dbReference>
<evidence type="ECO:0000259" key="4">
    <source>
        <dbReference type="PROSITE" id="PS51715"/>
    </source>
</evidence>
<accession>A0AAQ4F441</accession>
<dbReference type="Proteomes" id="UP001321473">
    <property type="component" value="Unassembled WGS sequence"/>
</dbReference>
<dbReference type="GO" id="GO:0003924">
    <property type="term" value="F:GTPase activity"/>
    <property type="evidence" value="ECO:0007669"/>
    <property type="project" value="InterPro"/>
</dbReference>
<evidence type="ECO:0000256" key="3">
    <source>
        <dbReference type="PROSITE-ProRule" id="PRU01052"/>
    </source>
</evidence>
<dbReference type="InterPro" id="IPR015894">
    <property type="entry name" value="Guanylate-bd_N"/>
</dbReference>
<keyword evidence="6" id="KW-1185">Reference proteome</keyword>
<evidence type="ECO:0000313" key="6">
    <source>
        <dbReference type="Proteomes" id="UP001321473"/>
    </source>
</evidence>
<dbReference type="PROSITE" id="PS51715">
    <property type="entry name" value="G_GB1_RHD3"/>
    <property type="match status" value="1"/>
</dbReference>
<reference evidence="5 6" key="1">
    <citation type="journal article" date="2023" name="Arcadia Sci">
        <title>De novo assembly of a long-read Amblyomma americanum tick genome.</title>
        <authorList>
            <person name="Chou S."/>
            <person name="Poskanzer K.E."/>
            <person name="Rollins M."/>
            <person name="Thuy-Boun P.S."/>
        </authorList>
    </citation>
    <scope>NUCLEOTIDE SEQUENCE [LARGE SCALE GENOMIC DNA]</scope>
    <source>
        <strain evidence="5">F_SG_1</strain>
        <tissue evidence="5">Salivary glands</tissue>
    </source>
</reference>
<dbReference type="SUPFAM" id="SSF52540">
    <property type="entry name" value="P-loop containing nucleoside triphosphate hydrolases"/>
    <property type="match status" value="1"/>
</dbReference>
<name>A0AAQ4F441_AMBAM</name>
<keyword evidence="1" id="KW-0547">Nucleotide-binding</keyword>
<keyword evidence="2" id="KW-0342">GTP-binding</keyword>
<comment type="caution">
    <text evidence="5">The sequence shown here is derived from an EMBL/GenBank/DDBJ whole genome shotgun (WGS) entry which is preliminary data.</text>
</comment>
<dbReference type="PANTHER" id="PTHR10751">
    <property type="entry name" value="GUANYLATE BINDING PROTEIN"/>
    <property type="match status" value="1"/>
</dbReference>